<dbReference type="Proteomes" id="UP000252733">
    <property type="component" value="Unassembled WGS sequence"/>
</dbReference>
<dbReference type="RefSeq" id="WP_114436809.1">
    <property type="nucleotide sequence ID" value="NZ_QPIZ01000007.1"/>
</dbReference>
<evidence type="ECO:0000313" key="3">
    <source>
        <dbReference type="EMBL" id="RCW36812.1"/>
    </source>
</evidence>
<dbReference type="InterPro" id="IPR052018">
    <property type="entry name" value="PHP_domain"/>
</dbReference>
<protein>
    <recommendedName>
        <fullName evidence="2">Polymerase/histidinol phosphatase N-terminal domain-containing protein</fullName>
    </recommendedName>
</protein>
<dbReference type="PANTHER" id="PTHR42924">
    <property type="entry name" value="EXONUCLEASE"/>
    <property type="match status" value="1"/>
</dbReference>
<keyword evidence="1" id="KW-0732">Signal</keyword>
<comment type="caution">
    <text evidence="3">The sequence shown here is derived from an EMBL/GenBank/DDBJ whole genome shotgun (WGS) entry which is preliminary data.</text>
</comment>
<dbReference type="GO" id="GO:0004534">
    <property type="term" value="F:5'-3' RNA exonuclease activity"/>
    <property type="evidence" value="ECO:0007669"/>
    <property type="project" value="TreeGrafter"/>
</dbReference>
<dbReference type="PROSITE" id="PS51257">
    <property type="entry name" value="PROKAR_LIPOPROTEIN"/>
    <property type="match status" value="1"/>
</dbReference>
<reference evidence="3 4" key="1">
    <citation type="submission" date="2018-07" db="EMBL/GenBank/DDBJ databases">
        <title>Freshwater and sediment microbial communities from various areas in North America, analyzing microbe dynamics in response to fracking.</title>
        <authorList>
            <person name="Lamendella R."/>
        </authorList>
    </citation>
    <scope>NUCLEOTIDE SEQUENCE [LARGE SCALE GENOMIC DNA]</scope>
    <source>
        <strain evidence="3 4">160A</strain>
    </source>
</reference>
<dbReference type="InterPro" id="IPR003141">
    <property type="entry name" value="Pol/His_phosphatase_N"/>
</dbReference>
<sequence>MLKVSLFLMISLLLLSCVEQPKSTVVLNPYENIDWSSVERHKANLHTHTTESDGRFTPSEVVKMYAEAGYSVLAITDHDDKGPDKTTWPWENYDINTSEYYILPVQGNEISKANHIGSYFNDYSDGNQSSEKIAIEEIGKLDGLAVVNHPGRYRKKRNAEFYSDLYQTFDHLVGMEVVNKGDLYPDDRILYDSILSFLMPDRPVWAFSNDDFHRQKNFGTSYNIFLLPENGLQLDIFREGFKRGHFFAVYDPSSTWSKAVVPDSVVVSDSEIVVYADCDDQQIQWISEGYLVHIGKTLPLTMNLGKYVRATIIGENMAFTLVQPFGLSSLKPVKTAKLEVKNGRGSGDDYIAGAKNIRIEASQPPQGKVFESWIGKNADLIEDVRAVKTTMFLPKVGNYSIEASYRDTLP</sequence>
<dbReference type="PANTHER" id="PTHR42924:SF3">
    <property type="entry name" value="POLYMERASE_HISTIDINOL PHOSPHATASE N-TERMINAL DOMAIN-CONTAINING PROTEIN"/>
    <property type="match status" value="1"/>
</dbReference>
<organism evidence="3 4">
    <name type="scientific">Marinilabilia salmonicolor</name>
    <dbReference type="NCBI Taxonomy" id="989"/>
    <lineage>
        <taxon>Bacteria</taxon>
        <taxon>Pseudomonadati</taxon>
        <taxon>Bacteroidota</taxon>
        <taxon>Bacteroidia</taxon>
        <taxon>Marinilabiliales</taxon>
        <taxon>Marinilabiliaceae</taxon>
        <taxon>Marinilabilia</taxon>
    </lineage>
</organism>
<evidence type="ECO:0000259" key="2">
    <source>
        <dbReference type="SMART" id="SM00481"/>
    </source>
</evidence>
<dbReference type="Gene3D" id="3.20.20.140">
    <property type="entry name" value="Metal-dependent hydrolases"/>
    <property type="match status" value="1"/>
</dbReference>
<dbReference type="GO" id="GO:0035312">
    <property type="term" value="F:5'-3' DNA exonuclease activity"/>
    <property type="evidence" value="ECO:0007669"/>
    <property type="project" value="TreeGrafter"/>
</dbReference>
<dbReference type="EMBL" id="QPIZ01000007">
    <property type="protein sequence ID" value="RCW36812.1"/>
    <property type="molecule type" value="Genomic_DNA"/>
</dbReference>
<keyword evidence="4" id="KW-1185">Reference proteome</keyword>
<gene>
    <name evidence="3" type="ORF">DFO77_107103</name>
</gene>
<proteinExistence type="predicted"/>
<accession>A0A368V6U1</accession>
<feature type="chain" id="PRO_5016842912" description="Polymerase/histidinol phosphatase N-terminal domain-containing protein" evidence="1">
    <location>
        <begin position="22"/>
        <end position="410"/>
    </location>
</feature>
<dbReference type="InterPro" id="IPR016195">
    <property type="entry name" value="Pol/histidinol_Pase-like"/>
</dbReference>
<name>A0A368V6U1_9BACT</name>
<dbReference type="AlphaFoldDB" id="A0A368V6U1"/>
<evidence type="ECO:0000256" key="1">
    <source>
        <dbReference type="SAM" id="SignalP"/>
    </source>
</evidence>
<feature type="signal peptide" evidence="1">
    <location>
        <begin position="1"/>
        <end position="21"/>
    </location>
</feature>
<dbReference type="SUPFAM" id="SSF89550">
    <property type="entry name" value="PHP domain-like"/>
    <property type="match status" value="1"/>
</dbReference>
<evidence type="ECO:0000313" key="4">
    <source>
        <dbReference type="Proteomes" id="UP000252733"/>
    </source>
</evidence>
<feature type="domain" description="Polymerase/histidinol phosphatase N-terminal" evidence="2">
    <location>
        <begin position="43"/>
        <end position="114"/>
    </location>
</feature>
<dbReference type="SMART" id="SM00481">
    <property type="entry name" value="POLIIIAc"/>
    <property type="match status" value="1"/>
</dbReference>